<protein>
    <recommendedName>
        <fullName evidence="1">Reverse transcriptase domain-containing protein</fullName>
    </recommendedName>
</protein>
<reference evidence="2" key="1">
    <citation type="submission" date="2019-08" db="EMBL/GenBank/DDBJ databases">
        <title>The genome of the North American firefly Photinus pyralis.</title>
        <authorList>
            <consortium name="Photinus pyralis genome working group"/>
            <person name="Fallon T.R."/>
            <person name="Sander Lower S.E."/>
            <person name="Weng J.-K."/>
        </authorList>
    </citation>
    <scope>NUCLEOTIDE SEQUENCE</scope>
    <source>
        <strain evidence="2">TRF0915ILg1</strain>
        <tissue evidence="2">Whole body</tissue>
    </source>
</reference>
<dbReference type="Pfam" id="PF00078">
    <property type="entry name" value="RVT_1"/>
    <property type="match status" value="1"/>
</dbReference>
<accession>A0A8K0D1E1</accession>
<dbReference type="EMBL" id="VTPC01006727">
    <property type="protein sequence ID" value="KAF2894723.1"/>
    <property type="molecule type" value="Genomic_DNA"/>
</dbReference>
<feature type="domain" description="Reverse transcriptase" evidence="1">
    <location>
        <begin position="23"/>
        <end position="211"/>
    </location>
</feature>
<dbReference type="Proteomes" id="UP000801492">
    <property type="component" value="Unassembled WGS sequence"/>
</dbReference>
<comment type="caution">
    <text evidence="2">The sequence shown here is derived from an EMBL/GenBank/DDBJ whole genome shotgun (WGS) entry which is preliminary data.</text>
</comment>
<sequence>MLSGKAADAVTNILYGANLYALRKKDGGVHPIAVSCSFRRKLCCHFHSQPMYQYLHPNQVGVSTKGGCKVAIHTLRCFMENNYDKAIAILKVDVKNAFNTLERNTIFEAVKCKTSNIFPYLWQCCSSPPNLFHGNKITSQVGAQQKDPCGPMIFSLAVYLIIESPNTDLNIWYLDDGSIGGELKSVLQAFCLVKEEFGKIGLVNTSKCEVFCSLPDDEFIN</sequence>
<dbReference type="OrthoDB" id="6766542at2759"/>
<evidence type="ECO:0000313" key="2">
    <source>
        <dbReference type="EMBL" id="KAF2894723.1"/>
    </source>
</evidence>
<gene>
    <name evidence="2" type="ORF">ILUMI_11447</name>
</gene>
<dbReference type="AlphaFoldDB" id="A0A8K0D1E1"/>
<dbReference type="InterPro" id="IPR000477">
    <property type="entry name" value="RT_dom"/>
</dbReference>
<evidence type="ECO:0000259" key="1">
    <source>
        <dbReference type="Pfam" id="PF00078"/>
    </source>
</evidence>
<name>A0A8K0D1E1_IGNLU</name>
<keyword evidence="3" id="KW-1185">Reference proteome</keyword>
<evidence type="ECO:0000313" key="3">
    <source>
        <dbReference type="Proteomes" id="UP000801492"/>
    </source>
</evidence>
<organism evidence="2 3">
    <name type="scientific">Ignelater luminosus</name>
    <name type="common">Cucubano</name>
    <name type="synonym">Pyrophorus luminosus</name>
    <dbReference type="NCBI Taxonomy" id="2038154"/>
    <lineage>
        <taxon>Eukaryota</taxon>
        <taxon>Metazoa</taxon>
        <taxon>Ecdysozoa</taxon>
        <taxon>Arthropoda</taxon>
        <taxon>Hexapoda</taxon>
        <taxon>Insecta</taxon>
        <taxon>Pterygota</taxon>
        <taxon>Neoptera</taxon>
        <taxon>Endopterygota</taxon>
        <taxon>Coleoptera</taxon>
        <taxon>Polyphaga</taxon>
        <taxon>Elateriformia</taxon>
        <taxon>Elateroidea</taxon>
        <taxon>Elateridae</taxon>
        <taxon>Agrypninae</taxon>
        <taxon>Pyrophorini</taxon>
        <taxon>Ignelater</taxon>
    </lineage>
</organism>
<proteinExistence type="predicted"/>